<comment type="similarity">
    <text evidence="2">Belongs to the akirin family.</text>
</comment>
<accession>A0A0N5ALC5</accession>
<dbReference type="Proteomes" id="UP000046393">
    <property type="component" value="Unplaced"/>
</dbReference>
<sequence length="254" mass="28648">MACGIALKRPYDYESYVSPEDTIDSKRRCTNTGCSPFRPFLGTLAASLPNASVTPVSGRVNTGKETSIIPNSPFAVVSSHVQLSPGQLQSYLKAEVRSLKRRRILPKQLFVECTAAECSRGGLEVDQKRAGHTADVSGSNSESRLTNGYRMMLHSPTANMSSDSDGETASTNPPFFKQRLEAQLDIFEKPQFSLKQVQLVCERLLKQQEIRIRFEYETKLNKLMQEQHDQFVQFTKEQERQQLSPPKDQLSYYS</sequence>
<feature type="compositionally biased region" description="Polar residues" evidence="4">
    <location>
        <begin position="156"/>
        <end position="173"/>
    </location>
</feature>
<evidence type="ECO:0000256" key="3">
    <source>
        <dbReference type="ARBA" id="ARBA00023242"/>
    </source>
</evidence>
<feature type="region of interest" description="Disordered" evidence="4">
    <location>
        <begin position="154"/>
        <end position="173"/>
    </location>
</feature>
<evidence type="ECO:0000313" key="5">
    <source>
        <dbReference type="Proteomes" id="UP000046393"/>
    </source>
</evidence>
<proteinExistence type="inferred from homology"/>
<dbReference type="InterPro" id="IPR024132">
    <property type="entry name" value="Akirin"/>
</dbReference>
<keyword evidence="5" id="KW-1185">Reference proteome</keyword>
<dbReference type="GO" id="GO:0000785">
    <property type="term" value="C:chromatin"/>
    <property type="evidence" value="ECO:0007669"/>
    <property type="project" value="TreeGrafter"/>
</dbReference>
<dbReference type="PANTHER" id="PTHR13293:SF6">
    <property type="entry name" value="AKIRIN-RELATED"/>
    <property type="match status" value="1"/>
</dbReference>
<dbReference type="WBParaSite" id="SMUV_0000533601-mRNA-1">
    <property type="protein sequence ID" value="SMUV_0000533601-mRNA-1"/>
    <property type="gene ID" value="SMUV_0000533601"/>
</dbReference>
<dbReference type="PANTHER" id="PTHR13293">
    <property type="entry name" value="AKIRIN-RELATED"/>
    <property type="match status" value="1"/>
</dbReference>
<dbReference type="GO" id="GO:0005634">
    <property type="term" value="C:nucleus"/>
    <property type="evidence" value="ECO:0007669"/>
    <property type="project" value="UniProtKB-SubCell"/>
</dbReference>
<dbReference type="GO" id="GO:0045089">
    <property type="term" value="P:positive regulation of innate immune response"/>
    <property type="evidence" value="ECO:0007669"/>
    <property type="project" value="TreeGrafter"/>
</dbReference>
<dbReference type="STRING" id="451379.A0A0N5ALC5"/>
<keyword evidence="3" id="KW-0539">Nucleus</keyword>
<evidence type="ECO:0000256" key="4">
    <source>
        <dbReference type="SAM" id="MobiDB-lite"/>
    </source>
</evidence>
<evidence type="ECO:0000256" key="1">
    <source>
        <dbReference type="ARBA" id="ARBA00004123"/>
    </source>
</evidence>
<protein>
    <submittedName>
        <fullName evidence="6">Akirin</fullName>
    </submittedName>
</protein>
<comment type="subcellular location">
    <subcellularLocation>
        <location evidence="1">Nucleus</location>
    </subcellularLocation>
</comment>
<reference evidence="6" key="1">
    <citation type="submission" date="2017-02" db="UniProtKB">
        <authorList>
            <consortium name="WormBaseParasite"/>
        </authorList>
    </citation>
    <scope>IDENTIFICATION</scope>
</reference>
<organism evidence="5 6">
    <name type="scientific">Syphacia muris</name>
    <dbReference type="NCBI Taxonomy" id="451379"/>
    <lineage>
        <taxon>Eukaryota</taxon>
        <taxon>Metazoa</taxon>
        <taxon>Ecdysozoa</taxon>
        <taxon>Nematoda</taxon>
        <taxon>Chromadorea</taxon>
        <taxon>Rhabditida</taxon>
        <taxon>Spirurina</taxon>
        <taxon>Oxyuridomorpha</taxon>
        <taxon>Oxyuroidea</taxon>
        <taxon>Oxyuridae</taxon>
        <taxon>Syphacia</taxon>
    </lineage>
</organism>
<name>A0A0N5ALC5_9BILA</name>
<dbReference type="GO" id="GO:0003712">
    <property type="term" value="F:transcription coregulator activity"/>
    <property type="evidence" value="ECO:0007669"/>
    <property type="project" value="TreeGrafter"/>
</dbReference>
<dbReference type="AlphaFoldDB" id="A0A0N5ALC5"/>
<evidence type="ECO:0000256" key="2">
    <source>
        <dbReference type="ARBA" id="ARBA00005625"/>
    </source>
</evidence>
<dbReference type="GO" id="GO:0045944">
    <property type="term" value="P:positive regulation of transcription by RNA polymerase II"/>
    <property type="evidence" value="ECO:0007669"/>
    <property type="project" value="TreeGrafter"/>
</dbReference>
<evidence type="ECO:0000313" key="6">
    <source>
        <dbReference type="WBParaSite" id="SMUV_0000533601-mRNA-1"/>
    </source>
</evidence>